<feature type="region of interest" description="Disordered" evidence="1">
    <location>
        <begin position="161"/>
        <end position="186"/>
    </location>
</feature>
<evidence type="ECO:0000313" key="4">
    <source>
        <dbReference type="Proteomes" id="UP000669179"/>
    </source>
</evidence>
<accession>A0A939PIB0</accession>
<comment type="caution">
    <text evidence="3">The sequence shown here is derived from an EMBL/GenBank/DDBJ whole genome shotgun (WGS) entry which is preliminary data.</text>
</comment>
<dbReference type="Pfam" id="PF03413">
    <property type="entry name" value="PepSY"/>
    <property type="match status" value="2"/>
</dbReference>
<organism evidence="3 4">
    <name type="scientific">Actinomadura barringtoniae</name>
    <dbReference type="NCBI Taxonomy" id="1427535"/>
    <lineage>
        <taxon>Bacteria</taxon>
        <taxon>Bacillati</taxon>
        <taxon>Actinomycetota</taxon>
        <taxon>Actinomycetes</taxon>
        <taxon>Streptosporangiales</taxon>
        <taxon>Thermomonosporaceae</taxon>
        <taxon>Actinomadura</taxon>
    </lineage>
</organism>
<dbReference type="Proteomes" id="UP000669179">
    <property type="component" value="Unassembled WGS sequence"/>
</dbReference>
<dbReference type="AlphaFoldDB" id="A0A939PIB0"/>
<sequence>MAAVAAGGATTALATTHEHHDRAPTPGPGNAQAQTPVGADQAMAAALKAVPGTVGEADLDGEYGRPAWEVDVLARNGGWHEVLIDGRTGATLGQRPDRDPDGEAALASGKATTTAQQAVEIARRASPGTVTSVEIEGGGRTPAWEVELTGHDGTHRELTIDAASGSVTANTVEGRTGHDTSEDGDD</sequence>
<dbReference type="EMBL" id="JAGEOJ010000017">
    <property type="protein sequence ID" value="MBO2452698.1"/>
    <property type="molecule type" value="Genomic_DNA"/>
</dbReference>
<feature type="domain" description="PepSY" evidence="2">
    <location>
        <begin position="37"/>
        <end position="94"/>
    </location>
</feature>
<reference evidence="3" key="1">
    <citation type="submission" date="2021-03" db="EMBL/GenBank/DDBJ databases">
        <authorList>
            <person name="Kanchanasin P."/>
            <person name="Saeng-In P."/>
            <person name="Phongsopitanun W."/>
            <person name="Yuki M."/>
            <person name="Kudo T."/>
            <person name="Ohkuma M."/>
            <person name="Tanasupawat S."/>
        </authorList>
    </citation>
    <scope>NUCLEOTIDE SEQUENCE</scope>
    <source>
        <strain evidence="3">GKU 128</strain>
    </source>
</reference>
<feature type="compositionally biased region" description="Basic and acidic residues" evidence="1">
    <location>
        <begin position="175"/>
        <end position="186"/>
    </location>
</feature>
<keyword evidence="4" id="KW-1185">Reference proteome</keyword>
<protein>
    <submittedName>
        <fullName evidence="3">PepSY domain-containing protein</fullName>
    </submittedName>
</protein>
<dbReference type="Gene3D" id="3.10.450.40">
    <property type="match status" value="2"/>
</dbReference>
<proteinExistence type="predicted"/>
<evidence type="ECO:0000259" key="2">
    <source>
        <dbReference type="Pfam" id="PF03413"/>
    </source>
</evidence>
<feature type="compositionally biased region" description="Low complexity" evidence="1">
    <location>
        <begin position="1"/>
        <end position="15"/>
    </location>
</feature>
<feature type="domain" description="PepSY" evidence="2">
    <location>
        <begin position="114"/>
        <end position="168"/>
    </location>
</feature>
<dbReference type="InterPro" id="IPR025711">
    <property type="entry name" value="PepSY"/>
</dbReference>
<name>A0A939PIB0_9ACTN</name>
<evidence type="ECO:0000313" key="3">
    <source>
        <dbReference type="EMBL" id="MBO2452698.1"/>
    </source>
</evidence>
<evidence type="ECO:0000256" key="1">
    <source>
        <dbReference type="SAM" id="MobiDB-lite"/>
    </source>
</evidence>
<dbReference type="RefSeq" id="WP_208260723.1">
    <property type="nucleotide sequence ID" value="NZ_JAGEOJ010000017.1"/>
</dbReference>
<feature type="region of interest" description="Disordered" evidence="1">
    <location>
        <begin position="1"/>
        <end position="40"/>
    </location>
</feature>
<gene>
    <name evidence="3" type="ORF">J4573_36790</name>
</gene>